<feature type="domain" description="NB-ARC" evidence="6">
    <location>
        <begin position="217"/>
        <end position="270"/>
    </location>
</feature>
<dbReference type="InterPro" id="IPR041118">
    <property type="entry name" value="Rx_N"/>
</dbReference>
<dbReference type="AlphaFoldDB" id="V7AKR5"/>
<dbReference type="InterPro" id="IPR002182">
    <property type="entry name" value="NB-ARC"/>
</dbReference>
<evidence type="ECO:0000256" key="2">
    <source>
        <dbReference type="ARBA" id="ARBA00022737"/>
    </source>
</evidence>
<dbReference type="FunFam" id="1.10.8.430:FF:000003">
    <property type="entry name" value="Probable disease resistance protein At5g66910"/>
    <property type="match status" value="1"/>
</dbReference>
<evidence type="ECO:0008006" key="12">
    <source>
        <dbReference type="Google" id="ProtNLM"/>
    </source>
</evidence>
<dbReference type="InterPro" id="IPR042197">
    <property type="entry name" value="Apaf_helical"/>
</dbReference>
<accession>V7AKR5</accession>
<evidence type="ECO:0000313" key="10">
    <source>
        <dbReference type="EMBL" id="ESW05468.1"/>
    </source>
</evidence>
<dbReference type="Gene3D" id="1.10.10.10">
    <property type="entry name" value="Winged helix-like DNA-binding domain superfamily/Winged helix DNA-binding domain"/>
    <property type="match status" value="1"/>
</dbReference>
<dbReference type="Pfam" id="PF25019">
    <property type="entry name" value="LRR_R13L1-DRL21"/>
    <property type="match status" value="1"/>
</dbReference>
<dbReference type="Pfam" id="PF23559">
    <property type="entry name" value="WHD_DRP"/>
    <property type="match status" value="1"/>
</dbReference>
<evidence type="ECO:0000259" key="8">
    <source>
        <dbReference type="Pfam" id="PF23559"/>
    </source>
</evidence>
<keyword evidence="11" id="KW-1185">Reference proteome</keyword>
<dbReference type="GO" id="GO:0005524">
    <property type="term" value="F:ATP binding"/>
    <property type="evidence" value="ECO:0007669"/>
    <property type="project" value="UniProtKB-KW"/>
</dbReference>
<name>V7AKR5_PHAVU</name>
<feature type="domain" description="R13L1/DRL21-like LRR repeat region" evidence="9">
    <location>
        <begin position="632"/>
        <end position="756"/>
    </location>
</feature>
<feature type="domain" description="Disease resistance protein winged helix" evidence="8">
    <location>
        <begin position="372"/>
        <end position="440"/>
    </location>
</feature>
<dbReference type="GO" id="GO:0043531">
    <property type="term" value="F:ADP binding"/>
    <property type="evidence" value="ECO:0007669"/>
    <property type="project" value="InterPro"/>
</dbReference>
<evidence type="ECO:0000256" key="3">
    <source>
        <dbReference type="ARBA" id="ARBA00022741"/>
    </source>
</evidence>
<dbReference type="Gene3D" id="3.40.50.300">
    <property type="entry name" value="P-loop containing nucleotide triphosphate hydrolases"/>
    <property type="match status" value="1"/>
</dbReference>
<keyword evidence="3" id="KW-0547">Nucleotide-binding</keyword>
<evidence type="ECO:0000256" key="1">
    <source>
        <dbReference type="ARBA" id="ARBA00022614"/>
    </source>
</evidence>
<dbReference type="SUPFAM" id="SSF52540">
    <property type="entry name" value="P-loop containing nucleoside triphosphate hydrolases"/>
    <property type="match status" value="1"/>
</dbReference>
<dbReference type="InterPro" id="IPR056789">
    <property type="entry name" value="LRR_R13L1-DRL21"/>
</dbReference>
<dbReference type="PANTHER" id="PTHR36766:SF51">
    <property type="entry name" value="DISEASE RESISTANCE RPP13-LIKE PROTEIN 1"/>
    <property type="match status" value="1"/>
</dbReference>
<dbReference type="EMBL" id="CM002298">
    <property type="protein sequence ID" value="ESW05468.1"/>
    <property type="molecule type" value="Genomic_DNA"/>
</dbReference>
<keyword evidence="5" id="KW-0067">ATP-binding</keyword>
<dbReference type="Pfam" id="PF00931">
    <property type="entry name" value="NB-ARC"/>
    <property type="match status" value="1"/>
</dbReference>
<dbReference type="Gramene" id="ESW05468">
    <property type="protein sequence ID" value="ESW05468"/>
    <property type="gene ID" value="PHAVU_011G181600g"/>
</dbReference>
<dbReference type="InterPro" id="IPR027417">
    <property type="entry name" value="P-loop_NTPase"/>
</dbReference>
<dbReference type="InterPro" id="IPR032675">
    <property type="entry name" value="LRR_dom_sf"/>
</dbReference>
<keyword evidence="4" id="KW-0611">Plant defense</keyword>
<organism evidence="10 11">
    <name type="scientific">Phaseolus vulgaris</name>
    <name type="common">Kidney bean</name>
    <name type="synonym">French bean</name>
    <dbReference type="NCBI Taxonomy" id="3885"/>
    <lineage>
        <taxon>Eukaryota</taxon>
        <taxon>Viridiplantae</taxon>
        <taxon>Streptophyta</taxon>
        <taxon>Embryophyta</taxon>
        <taxon>Tracheophyta</taxon>
        <taxon>Spermatophyta</taxon>
        <taxon>Magnoliopsida</taxon>
        <taxon>eudicotyledons</taxon>
        <taxon>Gunneridae</taxon>
        <taxon>Pentapetalae</taxon>
        <taxon>rosids</taxon>
        <taxon>fabids</taxon>
        <taxon>Fabales</taxon>
        <taxon>Fabaceae</taxon>
        <taxon>Papilionoideae</taxon>
        <taxon>50 kb inversion clade</taxon>
        <taxon>NPAAA clade</taxon>
        <taxon>indigoferoid/millettioid clade</taxon>
        <taxon>Phaseoleae</taxon>
        <taxon>Phaseolus</taxon>
    </lineage>
</organism>
<dbReference type="InterPro" id="IPR058922">
    <property type="entry name" value="WHD_DRP"/>
</dbReference>
<reference evidence="11" key="1">
    <citation type="journal article" date="2014" name="Nat. Genet.">
        <title>A reference genome for common bean and genome-wide analysis of dual domestications.</title>
        <authorList>
            <person name="Schmutz J."/>
            <person name="McClean P.E."/>
            <person name="Mamidi S."/>
            <person name="Wu G.A."/>
            <person name="Cannon S.B."/>
            <person name="Grimwood J."/>
            <person name="Jenkins J."/>
            <person name="Shu S."/>
            <person name="Song Q."/>
            <person name="Chavarro C."/>
            <person name="Torres-Torres M."/>
            <person name="Geffroy V."/>
            <person name="Moghaddam S.M."/>
            <person name="Gao D."/>
            <person name="Abernathy B."/>
            <person name="Barry K."/>
            <person name="Blair M."/>
            <person name="Brick M.A."/>
            <person name="Chovatia M."/>
            <person name="Gepts P."/>
            <person name="Goodstein D.M."/>
            <person name="Gonzales M."/>
            <person name="Hellsten U."/>
            <person name="Hyten D.L."/>
            <person name="Jia G."/>
            <person name="Kelly J.D."/>
            <person name="Kudrna D."/>
            <person name="Lee R."/>
            <person name="Richard M.M."/>
            <person name="Miklas P.N."/>
            <person name="Osorno J.M."/>
            <person name="Rodrigues J."/>
            <person name="Thareau V."/>
            <person name="Urrea C.A."/>
            <person name="Wang M."/>
            <person name="Yu Y."/>
            <person name="Zhang M."/>
            <person name="Wing R.A."/>
            <person name="Cregan P.B."/>
            <person name="Rokhsar D.S."/>
            <person name="Jackson S.A."/>
        </authorList>
    </citation>
    <scope>NUCLEOTIDE SEQUENCE [LARGE SCALE GENOMIC DNA]</scope>
    <source>
        <strain evidence="11">cv. G19833</strain>
    </source>
</reference>
<dbReference type="Proteomes" id="UP000000226">
    <property type="component" value="Chromosome 11"/>
</dbReference>
<dbReference type="GO" id="GO:0051707">
    <property type="term" value="P:response to other organism"/>
    <property type="evidence" value="ECO:0007669"/>
    <property type="project" value="UniProtKB-ARBA"/>
</dbReference>
<dbReference type="Pfam" id="PF18052">
    <property type="entry name" value="Rx_N"/>
    <property type="match status" value="1"/>
</dbReference>
<dbReference type="Gene3D" id="1.20.5.4130">
    <property type="match status" value="1"/>
</dbReference>
<evidence type="ECO:0000313" key="11">
    <source>
        <dbReference type="Proteomes" id="UP000000226"/>
    </source>
</evidence>
<evidence type="ECO:0000259" key="6">
    <source>
        <dbReference type="Pfam" id="PF00931"/>
    </source>
</evidence>
<gene>
    <name evidence="10" type="ORF">PHAVU_011G181600g</name>
</gene>
<protein>
    <recommendedName>
        <fullName evidence="12">Disease resistance RPP13-like protein 1</fullName>
    </recommendedName>
</protein>
<dbReference type="SUPFAM" id="SSF52058">
    <property type="entry name" value="L domain-like"/>
    <property type="match status" value="1"/>
</dbReference>
<dbReference type="SUPFAM" id="SSF52047">
    <property type="entry name" value="RNI-like"/>
    <property type="match status" value="1"/>
</dbReference>
<dbReference type="GO" id="GO:0006952">
    <property type="term" value="P:defense response"/>
    <property type="evidence" value="ECO:0007669"/>
    <property type="project" value="UniProtKB-KW"/>
</dbReference>
<evidence type="ECO:0000259" key="7">
    <source>
        <dbReference type="Pfam" id="PF18052"/>
    </source>
</evidence>
<evidence type="ECO:0000256" key="4">
    <source>
        <dbReference type="ARBA" id="ARBA00022821"/>
    </source>
</evidence>
<dbReference type="Gene3D" id="1.10.8.430">
    <property type="entry name" value="Helical domain of apoptotic protease-activating factors"/>
    <property type="match status" value="1"/>
</dbReference>
<dbReference type="InterPro" id="IPR036388">
    <property type="entry name" value="WH-like_DNA-bd_sf"/>
</dbReference>
<evidence type="ECO:0000259" key="9">
    <source>
        <dbReference type="Pfam" id="PF25019"/>
    </source>
</evidence>
<keyword evidence="2" id="KW-0677">Repeat</keyword>
<dbReference type="eggNOG" id="KOG4658">
    <property type="taxonomic scope" value="Eukaryota"/>
</dbReference>
<dbReference type="OMA" id="ILEDEIW"/>
<sequence length="1039" mass="118673">MALELVSGALLSAFLQVAFEKLASSQILDFFHARELDQKLLNKLETKLHSIHSLADDAERKQFMDTHVRNWLLKVKDVVLDAEDLLDDIQKLYTSQVDTESESQTCSGCTCKVLNFFKSSPISSLNKEIECRMEQILDGLEFLSSQKGDLGLKTASGVGSGLSNELPQKSQTTSLVDGTDIYGRDDDKLLIFEWLTSDINNRNQPSILSIVGMGGGVHRRLKEELKGKKFLLVLDDVWNENQPKWEEVRKPLVFGAQGSRILVTTRNKEQLQEDDCWKLFATHAFRDDDTQPDPECKKIGMEIVKKCKGLPLALKTMGSMLYNKSSVSEWETVFQSEIWEFSKERCNIIPALALSYIHLPSHLKVCFVYCALFPKDYEFKKENLIQLWMTENFGHCRQHSRTPEEVCQQYFNDLLSRSFFQQSDEKKEVFFMHNLLHDLAKYVGGGIYFRCELDQTEKIQKVTRHFSFEIGHNEYFDGFGTLCNTKSLRTFMPKARSTMISFWRWEMKMSIHELLSKFKFLRILSLSHYSDLQELPNSVGNLEHLRSLDLSRTAINRVTEKICLLSHLQILKLNYCRDLWELPSNLHLLTNLCRLEFKKTNVSKMPPHLGKLQNLKVVMNSFDIGHNKELGIQHLGELNLVGSLSIEKLQNVENSLDALEADLKNKTHLVTLKLRWEGNRNSIDSKKEEDVIENLQPSKNLKKLSIFGYGGKQFPKWLLENSLWNMTSLVLDECESCQCLPPLGLLPFIKVLKIRKLNGIVIIDADFHGNNSSSFTSLKALEFLSLSRWEKWDCQAVTDAFPQQLIPLETLQIQGCQQLEASSPRALDLQLRECGKLQLEWGRTKSLTMIRSLLETVGSSPTHLEELTLSYCLKFESLPGSMHMLLPSLRSLCIQGCSILESFPDKGFPSSLKVLKIINCSRLVGSLKGALTDNSSLETLWIIEPDVECFPDEGLLPLSLPSLIISNCPNLEKLDCKGLHQLSSLQNLYLISCLNLQSLPEEGLPKSISKLRIRDSLRCQKEGDEDWEKIAHIQERYIS</sequence>
<proteinExistence type="predicted"/>
<dbReference type="PANTHER" id="PTHR36766">
    <property type="entry name" value="PLANT BROAD-SPECTRUM MILDEW RESISTANCE PROTEIN RPW8"/>
    <property type="match status" value="1"/>
</dbReference>
<keyword evidence="1" id="KW-0433">Leucine-rich repeat</keyword>
<dbReference type="SMR" id="V7AKR5"/>
<evidence type="ECO:0000256" key="5">
    <source>
        <dbReference type="ARBA" id="ARBA00022840"/>
    </source>
</evidence>
<feature type="domain" description="Disease resistance N-terminal" evidence="7">
    <location>
        <begin position="11"/>
        <end position="90"/>
    </location>
</feature>
<dbReference type="FunFam" id="1.10.10.10:FF:000322">
    <property type="entry name" value="Probable disease resistance protein At1g63360"/>
    <property type="match status" value="1"/>
</dbReference>
<dbReference type="Gene3D" id="3.80.10.10">
    <property type="entry name" value="Ribonuclease Inhibitor"/>
    <property type="match status" value="2"/>
</dbReference>
<dbReference type="OrthoDB" id="1733640at2759"/>